<feature type="region of interest" description="Disordered" evidence="2">
    <location>
        <begin position="77"/>
        <end position="100"/>
    </location>
</feature>
<dbReference type="STRING" id="665126.ABB55_06305"/>
<dbReference type="InterPro" id="IPR036388">
    <property type="entry name" value="WH-like_DNA-bd_sf"/>
</dbReference>
<dbReference type="GO" id="GO:0006313">
    <property type="term" value="P:DNA transposition"/>
    <property type="evidence" value="ECO:0007669"/>
    <property type="project" value="InterPro"/>
</dbReference>
<dbReference type="SUPFAM" id="SSF48295">
    <property type="entry name" value="TrpR-like"/>
    <property type="match status" value="1"/>
</dbReference>
<dbReference type="RefSeq" id="WP_054358049.1">
    <property type="nucleotide sequence ID" value="NZ_LJYW01000001.1"/>
</dbReference>
<dbReference type="GO" id="GO:0043565">
    <property type="term" value="F:sequence-specific DNA binding"/>
    <property type="evidence" value="ECO:0007669"/>
    <property type="project" value="InterPro"/>
</dbReference>
<dbReference type="NCBIfam" id="NF047595">
    <property type="entry name" value="IS66_ISRel24_TnpA"/>
    <property type="match status" value="1"/>
</dbReference>
<dbReference type="PANTHER" id="PTHR37936">
    <property type="entry name" value="TRANSPOSASE INSC FOR INSERTION ELEMENT IS2A-RELATED"/>
    <property type="match status" value="1"/>
</dbReference>
<name>A0A0P6VYQ5_9HYPH</name>
<keyword evidence="4" id="KW-1185">Reference proteome</keyword>
<dbReference type="AlphaFoldDB" id="A0A0P6VYQ5"/>
<evidence type="ECO:0008006" key="5">
    <source>
        <dbReference type="Google" id="ProtNLM"/>
    </source>
</evidence>
<reference evidence="3 4" key="2">
    <citation type="submission" date="2015-10" db="EMBL/GenBank/DDBJ databases">
        <title>Draft Genome Sequence of Prosthecomicrobium hirschii ATCC 27832.</title>
        <authorList>
            <person name="Daniel J."/>
            <person name="Givan S.A."/>
            <person name="Brun Y.V."/>
            <person name="Brown P.J."/>
        </authorList>
    </citation>
    <scope>NUCLEOTIDE SEQUENCE [LARGE SCALE GENOMIC DNA]</scope>
    <source>
        <strain evidence="3 4">16</strain>
    </source>
</reference>
<evidence type="ECO:0000256" key="2">
    <source>
        <dbReference type="SAM" id="MobiDB-lite"/>
    </source>
</evidence>
<comment type="similarity">
    <text evidence="1">Belongs to the transposase 8 family.</text>
</comment>
<accession>A0A0P6VYQ5</accession>
<reference evidence="3 4" key="1">
    <citation type="submission" date="2015-09" db="EMBL/GenBank/DDBJ databases">
        <authorList>
            <person name="Jackson K.R."/>
            <person name="Lunt B.L."/>
            <person name="Fisher J.N.B."/>
            <person name="Gardner A.V."/>
            <person name="Bailey M.E."/>
            <person name="Deus L.M."/>
            <person name="Earl A.S."/>
            <person name="Gibby P.D."/>
            <person name="Hartmann K.A."/>
            <person name="Liu J.E."/>
            <person name="Manci A.M."/>
            <person name="Nielsen D.A."/>
            <person name="Solomon M.B."/>
            <person name="Breakwell D.P."/>
            <person name="Burnett S.H."/>
            <person name="Grose J.H."/>
        </authorList>
    </citation>
    <scope>NUCLEOTIDE SEQUENCE [LARGE SCALE GENOMIC DNA]</scope>
    <source>
        <strain evidence="3 4">16</strain>
    </source>
</reference>
<evidence type="ECO:0000256" key="1">
    <source>
        <dbReference type="ARBA" id="ARBA00009964"/>
    </source>
</evidence>
<evidence type="ECO:0000313" key="4">
    <source>
        <dbReference type="Proteomes" id="UP000048984"/>
    </source>
</evidence>
<gene>
    <name evidence="3" type="ORF">ABB55_06305</name>
</gene>
<dbReference type="Gene3D" id="1.10.10.10">
    <property type="entry name" value="Winged helix-like DNA-binding domain superfamily/Winged helix DNA-binding domain"/>
    <property type="match status" value="1"/>
</dbReference>
<proteinExistence type="inferred from homology"/>
<dbReference type="InterPro" id="IPR010921">
    <property type="entry name" value="Trp_repressor/repl_initiator"/>
</dbReference>
<dbReference type="GO" id="GO:0004803">
    <property type="term" value="F:transposase activity"/>
    <property type="evidence" value="ECO:0007669"/>
    <property type="project" value="InterPro"/>
</dbReference>
<dbReference type="EMBL" id="LJYW01000001">
    <property type="protein sequence ID" value="KPL51886.1"/>
    <property type="molecule type" value="Genomic_DNA"/>
</dbReference>
<protein>
    <recommendedName>
        <fullName evidence="5">Transposase</fullName>
    </recommendedName>
</protein>
<evidence type="ECO:0000313" key="3">
    <source>
        <dbReference type="EMBL" id="KPL51886.1"/>
    </source>
</evidence>
<organism evidence="3 4">
    <name type="scientific">Prosthecodimorpha hirschii</name>
    <dbReference type="NCBI Taxonomy" id="665126"/>
    <lineage>
        <taxon>Bacteria</taxon>
        <taxon>Pseudomonadati</taxon>
        <taxon>Pseudomonadota</taxon>
        <taxon>Alphaproteobacteria</taxon>
        <taxon>Hyphomicrobiales</taxon>
        <taxon>Ancalomicrobiaceae</taxon>
        <taxon>Prosthecodimorpha</taxon>
    </lineage>
</organism>
<sequence length="136" mass="14653">MSKDDRGPVRRFEIFTGAGRRRTWTVEEKAAIVAESYSGADTVCGVARRYGLTPQQLFTWRRTLRAGLVRDVEPATAPSFVPASADPAPVRRPRARRDASGAGTIEVEIAGVTVRVGRGADARTVTAVLRALKASS</sequence>
<dbReference type="InterPro" id="IPR002514">
    <property type="entry name" value="Transposase_8"/>
</dbReference>
<dbReference type="Pfam" id="PF01527">
    <property type="entry name" value="HTH_Tnp_1"/>
    <property type="match status" value="1"/>
</dbReference>
<dbReference type="PANTHER" id="PTHR37936:SF3">
    <property type="entry name" value="TRANSPOSASE INSC FOR INSERTION ELEMENT IS2A-RELATED"/>
    <property type="match status" value="1"/>
</dbReference>
<comment type="caution">
    <text evidence="3">The sequence shown here is derived from an EMBL/GenBank/DDBJ whole genome shotgun (WGS) entry which is preliminary data.</text>
</comment>
<dbReference type="Proteomes" id="UP000048984">
    <property type="component" value="Unassembled WGS sequence"/>
</dbReference>